<dbReference type="PANTHER" id="PTHR19143:SF458">
    <property type="entry name" value="FIBRINOGEN C-TERMINAL DOMAIN-CONTAINING PROTEIN-RELATED"/>
    <property type="match status" value="1"/>
</dbReference>
<evidence type="ECO:0000259" key="2">
    <source>
        <dbReference type="PROSITE" id="PS51406"/>
    </source>
</evidence>
<dbReference type="AlphaFoldDB" id="A0AAU9X949"/>
<accession>A0AAU9X949</accession>
<evidence type="ECO:0000313" key="3">
    <source>
        <dbReference type="EMBL" id="CAH3139628.1"/>
    </source>
</evidence>
<evidence type="ECO:0008006" key="5">
    <source>
        <dbReference type="Google" id="ProtNLM"/>
    </source>
</evidence>
<feature type="domain" description="Apple" evidence="1">
    <location>
        <begin position="232"/>
        <end position="316"/>
    </location>
</feature>
<reference evidence="3 4" key="1">
    <citation type="submission" date="2022-05" db="EMBL/GenBank/DDBJ databases">
        <authorList>
            <consortium name="Genoscope - CEA"/>
            <person name="William W."/>
        </authorList>
    </citation>
    <scope>NUCLEOTIDE SEQUENCE [LARGE SCALE GENOMIC DNA]</scope>
</reference>
<name>A0AAU9X949_9CNID</name>
<dbReference type="SUPFAM" id="SSF56496">
    <property type="entry name" value="Fibrinogen C-terminal domain-like"/>
    <property type="match status" value="1"/>
</dbReference>
<dbReference type="PANTHER" id="PTHR19143">
    <property type="entry name" value="FIBRINOGEN/TENASCIN/ANGIOPOEITIN"/>
    <property type="match status" value="1"/>
</dbReference>
<keyword evidence="4" id="KW-1185">Reference proteome</keyword>
<organism evidence="3 4">
    <name type="scientific">Pocillopora meandrina</name>
    <dbReference type="NCBI Taxonomy" id="46732"/>
    <lineage>
        <taxon>Eukaryota</taxon>
        <taxon>Metazoa</taxon>
        <taxon>Cnidaria</taxon>
        <taxon>Anthozoa</taxon>
        <taxon>Hexacorallia</taxon>
        <taxon>Scleractinia</taxon>
        <taxon>Astrocoeniina</taxon>
        <taxon>Pocilloporidae</taxon>
        <taxon>Pocillopora</taxon>
    </lineage>
</organism>
<dbReference type="CDD" id="cd00087">
    <property type="entry name" value="FReD"/>
    <property type="match status" value="1"/>
</dbReference>
<evidence type="ECO:0000259" key="1">
    <source>
        <dbReference type="PROSITE" id="PS50948"/>
    </source>
</evidence>
<dbReference type="InterPro" id="IPR002181">
    <property type="entry name" value="Fibrinogen_a/b/g_C_dom"/>
</dbReference>
<dbReference type="EMBL" id="CALNXJ010000033">
    <property type="protein sequence ID" value="CAH3139628.1"/>
    <property type="molecule type" value="Genomic_DNA"/>
</dbReference>
<comment type="caution">
    <text evidence="3">The sequence shown here is derived from an EMBL/GenBank/DDBJ whole genome shotgun (WGS) entry which is preliminary data.</text>
</comment>
<dbReference type="InterPro" id="IPR003609">
    <property type="entry name" value="Pan_app"/>
</dbReference>
<dbReference type="Pfam" id="PF00147">
    <property type="entry name" value="Fibrinogen_C"/>
    <property type="match status" value="1"/>
</dbReference>
<dbReference type="PROSITE" id="PS51406">
    <property type="entry name" value="FIBRINOGEN_C_2"/>
    <property type="match status" value="1"/>
</dbReference>
<dbReference type="InterPro" id="IPR050373">
    <property type="entry name" value="Fibrinogen_C-term_domain"/>
</dbReference>
<dbReference type="InterPro" id="IPR036056">
    <property type="entry name" value="Fibrinogen-like_C"/>
</dbReference>
<dbReference type="SMART" id="SM00186">
    <property type="entry name" value="FBG"/>
    <property type="match status" value="1"/>
</dbReference>
<dbReference type="PROSITE" id="PS50948">
    <property type="entry name" value="PAN"/>
    <property type="match status" value="1"/>
</dbReference>
<sequence length="427" mass="48976">MTTDGGGWTVFQRRLDGSVDFYLGWESYKNGFGNLNGEFWLGNDNLHRFTTTDDVMLRVDLEDFHGEITYAEYTTFKVADEADKYRLLIGGYNGTAGDSMTYHSNMQFSTNDQDNDHGLHNYVIKDYSRILLCMSISKKAAFKVEQFFVKLSCTVKLKKKTATTHDNQRVKKYQNLATNSTILCLHWCKEVIKNLSETVLVIQKRIHYYPIHSLNKPEIVRDSMKSLTDIPCTAITKEFEEPAANKALLNHVISTPRAKTAEICEIQCFIEVKCESYNFGPNEDGDYLCELSDSDGVRDPDDLRAQQDFLYRATKVSWVGNLFRSLYNAWELLFDRSPGFALCFPLPHLHHASHAIIYTDTNEYLPCIEIFVYVELKILEYVPFVVTNRCFSGSEAVKSGLYDVIIETAHEIINKQGKSVILDFFKN</sequence>
<dbReference type="GO" id="GO:0005615">
    <property type="term" value="C:extracellular space"/>
    <property type="evidence" value="ECO:0007669"/>
    <property type="project" value="TreeGrafter"/>
</dbReference>
<evidence type="ECO:0000313" key="4">
    <source>
        <dbReference type="Proteomes" id="UP001159428"/>
    </source>
</evidence>
<gene>
    <name evidence="3" type="ORF">PMEA_00018893</name>
</gene>
<proteinExistence type="predicted"/>
<feature type="domain" description="Fibrinogen C-terminal" evidence="2">
    <location>
        <begin position="1"/>
        <end position="133"/>
    </location>
</feature>
<protein>
    <recommendedName>
        <fullName evidence="5">Fibrinogen C-terminal domain-containing protein</fullName>
    </recommendedName>
</protein>
<dbReference type="InterPro" id="IPR014716">
    <property type="entry name" value="Fibrinogen_a/b/g_C_1"/>
</dbReference>
<dbReference type="Proteomes" id="UP001159428">
    <property type="component" value="Unassembled WGS sequence"/>
</dbReference>
<dbReference type="Pfam" id="PF00024">
    <property type="entry name" value="PAN_1"/>
    <property type="match status" value="1"/>
</dbReference>
<dbReference type="Gene3D" id="3.90.215.10">
    <property type="entry name" value="Gamma Fibrinogen, chain A, domain 1"/>
    <property type="match status" value="1"/>
</dbReference>